<gene>
    <name evidence="1" type="ORF">ACFSUF_14050</name>
</gene>
<protein>
    <submittedName>
        <fullName evidence="1">Uncharacterized protein</fullName>
    </submittedName>
</protein>
<proteinExistence type="predicted"/>
<accession>A0ABW5PG98</accession>
<reference evidence="2" key="1">
    <citation type="journal article" date="2019" name="Int. J. Syst. Evol. Microbiol.">
        <title>The Global Catalogue of Microorganisms (GCM) 10K type strain sequencing project: providing services to taxonomists for standard genome sequencing and annotation.</title>
        <authorList>
            <consortium name="The Broad Institute Genomics Platform"/>
            <consortium name="The Broad Institute Genome Sequencing Center for Infectious Disease"/>
            <person name="Wu L."/>
            <person name="Ma J."/>
        </authorList>
    </citation>
    <scope>NUCLEOTIDE SEQUENCE [LARGE SCALE GENOMIC DNA]</scope>
    <source>
        <strain evidence="2">KCTC 3950</strain>
    </source>
</reference>
<keyword evidence="2" id="KW-1185">Reference proteome</keyword>
<sequence>MIGKKRLSWVKKRSLKKMGIFRLPAVGHPWVGSPYKWAIVMRDRKVMPLTDKFLAETSISQLSELLLYYSSNRGEELFSDGEKFTKKH</sequence>
<comment type="caution">
    <text evidence="1">The sequence shown here is derived from an EMBL/GenBank/DDBJ whole genome shotgun (WGS) entry which is preliminary data.</text>
</comment>
<dbReference type="RefSeq" id="WP_377603553.1">
    <property type="nucleotide sequence ID" value="NZ_JBHUME010000008.1"/>
</dbReference>
<dbReference type="EMBL" id="JBHUME010000008">
    <property type="protein sequence ID" value="MFD2613550.1"/>
    <property type="molecule type" value="Genomic_DNA"/>
</dbReference>
<evidence type="ECO:0000313" key="2">
    <source>
        <dbReference type="Proteomes" id="UP001597541"/>
    </source>
</evidence>
<organism evidence="1 2">
    <name type="scientific">Paenibacillus gansuensis</name>
    <dbReference type="NCBI Taxonomy" id="306542"/>
    <lineage>
        <taxon>Bacteria</taxon>
        <taxon>Bacillati</taxon>
        <taxon>Bacillota</taxon>
        <taxon>Bacilli</taxon>
        <taxon>Bacillales</taxon>
        <taxon>Paenibacillaceae</taxon>
        <taxon>Paenibacillus</taxon>
    </lineage>
</organism>
<evidence type="ECO:0000313" key="1">
    <source>
        <dbReference type="EMBL" id="MFD2613550.1"/>
    </source>
</evidence>
<dbReference type="Proteomes" id="UP001597541">
    <property type="component" value="Unassembled WGS sequence"/>
</dbReference>
<name>A0ABW5PG98_9BACL</name>